<keyword evidence="2 4" id="KW-0479">Metal-binding</keyword>
<reference evidence="7" key="1">
    <citation type="journal article" date="2021" name="Front. Microbiol.">
        <title>Comprehensive Comparative Genomics and Phenotyping of Methylobacterium Species.</title>
        <authorList>
            <person name="Alessa O."/>
            <person name="Ogura Y."/>
            <person name="Fujitani Y."/>
            <person name="Takami H."/>
            <person name="Hayashi T."/>
            <person name="Sahin N."/>
            <person name="Tani A."/>
        </authorList>
    </citation>
    <scope>NUCLEOTIDE SEQUENCE</scope>
    <source>
        <strain evidence="7">NBRC 15689</strain>
    </source>
</reference>
<feature type="signal peptide" evidence="5">
    <location>
        <begin position="1"/>
        <end position="24"/>
    </location>
</feature>
<dbReference type="SUPFAM" id="SSF46626">
    <property type="entry name" value="Cytochrome c"/>
    <property type="match status" value="1"/>
</dbReference>
<dbReference type="PROSITE" id="PS51007">
    <property type="entry name" value="CYTC"/>
    <property type="match status" value="1"/>
</dbReference>
<feature type="chain" id="PRO_5045905307" description="Cytochrome c domain-containing protein" evidence="5">
    <location>
        <begin position="25"/>
        <end position="130"/>
    </location>
</feature>
<dbReference type="RefSeq" id="WP_238313584.1">
    <property type="nucleotide sequence ID" value="NZ_BPQV01000014.1"/>
</dbReference>
<evidence type="ECO:0000256" key="5">
    <source>
        <dbReference type="SAM" id="SignalP"/>
    </source>
</evidence>
<evidence type="ECO:0000259" key="6">
    <source>
        <dbReference type="PROSITE" id="PS51007"/>
    </source>
</evidence>
<protein>
    <recommendedName>
        <fullName evidence="6">Cytochrome c domain-containing protein</fullName>
    </recommendedName>
</protein>
<dbReference type="EMBL" id="BPQV01000014">
    <property type="protein sequence ID" value="GJE29269.1"/>
    <property type="molecule type" value="Genomic_DNA"/>
</dbReference>
<name>A0ABQ4TEX8_METOR</name>
<evidence type="ECO:0000313" key="7">
    <source>
        <dbReference type="EMBL" id="GJE29269.1"/>
    </source>
</evidence>
<evidence type="ECO:0000256" key="4">
    <source>
        <dbReference type="PROSITE-ProRule" id="PRU00433"/>
    </source>
</evidence>
<proteinExistence type="predicted"/>
<dbReference type="Proteomes" id="UP001055156">
    <property type="component" value="Unassembled WGS sequence"/>
</dbReference>
<feature type="domain" description="Cytochrome c" evidence="6">
    <location>
        <begin position="32"/>
        <end position="110"/>
    </location>
</feature>
<evidence type="ECO:0000313" key="8">
    <source>
        <dbReference type="Proteomes" id="UP001055156"/>
    </source>
</evidence>
<comment type="caution">
    <text evidence="7">The sequence shown here is derived from an EMBL/GenBank/DDBJ whole genome shotgun (WGS) entry which is preliminary data.</text>
</comment>
<gene>
    <name evidence="7" type="ORF">LKMONMHP_4148</name>
</gene>
<keyword evidence="3 4" id="KW-0408">Iron</keyword>
<keyword evidence="5" id="KW-0732">Signal</keyword>
<dbReference type="InterPro" id="IPR009056">
    <property type="entry name" value="Cyt_c-like_dom"/>
</dbReference>
<evidence type="ECO:0000256" key="1">
    <source>
        <dbReference type="ARBA" id="ARBA00022617"/>
    </source>
</evidence>
<organism evidence="7 8">
    <name type="scientific">Methylobacterium organophilum</name>
    <dbReference type="NCBI Taxonomy" id="410"/>
    <lineage>
        <taxon>Bacteria</taxon>
        <taxon>Pseudomonadati</taxon>
        <taxon>Pseudomonadota</taxon>
        <taxon>Alphaproteobacteria</taxon>
        <taxon>Hyphomicrobiales</taxon>
        <taxon>Methylobacteriaceae</taxon>
        <taxon>Methylobacterium</taxon>
    </lineage>
</organism>
<accession>A0ABQ4TEX8</accession>
<dbReference type="Pfam" id="PF13442">
    <property type="entry name" value="Cytochrome_CBB3"/>
    <property type="match status" value="1"/>
</dbReference>
<dbReference type="InterPro" id="IPR036909">
    <property type="entry name" value="Cyt_c-like_dom_sf"/>
</dbReference>
<keyword evidence="8" id="KW-1185">Reference proteome</keyword>
<evidence type="ECO:0000256" key="2">
    <source>
        <dbReference type="ARBA" id="ARBA00022723"/>
    </source>
</evidence>
<evidence type="ECO:0000256" key="3">
    <source>
        <dbReference type="ARBA" id="ARBA00023004"/>
    </source>
</evidence>
<sequence>MMRATRLCAALTLAIALPAGAALADTGPFTQQQAEDGHTKFNNHCAQCHRPNLSGAQGPALVGDAFKEKWAGKPVADLRTYIHENMPQNAPGSLPDDQLDPIVAHILSKNGVTAGDKPLSADSAGAPFPK</sequence>
<keyword evidence="1 4" id="KW-0349">Heme</keyword>
<dbReference type="Gene3D" id="1.10.760.10">
    <property type="entry name" value="Cytochrome c-like domain"/>
    <property type="match status" value="1"/>
</dbReference>
<reference evidence="7" key="2">
    <citation type="submission" date="2021-08" db="EMBL/GenBank/DDBJ databases">
        <authorList>
            <person name="Tani A."/>
            <person name="Ola A."/>
            <person name="Ogura Y."/>
            <person name="Katsura K."/>
            <person name="Hayashi T."/>
        </authorList>
    </citation>
    <scope>NUCLEOTIDE SEQUENCE</scope>
    <source>
        <strain evidence="7">NBRC 15689</strain>
    </source>
</reference>